<keyword evidence="2" id="KW-1185">Reference proteome</keyword>
<accession>A0A2N3LB63</accession>
<dbReference type="AlphaFoldDB" id="A0A2N3LB63"/>
<dbReference type="GO" id="GO:0015774">
    <property type="term" value="P:polysaccharide transport"/>
    <property type="evidence" value="ECO:0007669"/>
    <property type="project" value="InterPro"/>
</dbReference>
<dbReference type="InterPro" id="IPR007833">
    <property type="entry name" value="Capsule_polysaccharide_synth"/>
</dbReference>
<sequence>MKLLNNLKKTVGKFQSELQRKRIMKDRIQFDSALLDLIDETRPNSKPNISAFIDCTWENPHFWYRTSLLVSALNIELTSSVGYIGYFRHREISSTLKAFGISNKKHHKQLMPPVKDVTELANDLIAKTTSPNDIVEWKLPFDFPGTVFYDTLLKAQKTGFVDHRRHGFKELLITCLQSLIATRKALESSDSDIVICSHNIGEIAAPLAWHGLQLNKQVYILYGDFGGQRFQKVNSVETFLRCIAPPTRSELDNSSTQQKTNLIRNGTEYLAERFAGQAGDIASALAYTGENSDLQYEEMLSACNWTSDKPLISIYMQNWFDFPHSLGLERFRDFYDWIEATFAVIREQKNVNWLIRAHPLDERYGVTENESVRSMVKALDLVHIKSCPSHINSMTVIKKSTGIITACGSIGLEATCHGTPVLVAEKAWYGEHGFVIEPGSRSGYLTTLTRAWWTEVDTKKAKEYAARYSGFYFGYPDWQKGLIHQDDSQQFGLYPGLMRLMNETRGQIRTEILTLRAWSQSSSTQYHTYKNLRANDYVHASMSNSLLSN</sequence>
<dbReference type="Pfam" id="PF05159">
    <property type="entry name" value="Capsule_synth"/>
    <property type="match status" value="1"/>
</dbReference>
<name>A0A2N3LB63_9PROT</name>
<dbReference type="SUPFAM" id="SSF53756">
    <property type="entry name" value="UDP-Glycosyltransferase/glycogen phosphorylase"/>
    <property type="match status" value="1"/>
</dbReference>
<dbReference type="EMBL" id="NXGX01000001">
    <property type="protein sequence ID" value="PKR60044.1"/>
    <property type="molecule type" value="Genomic_DNA"/>
</dbReference>
<dbReference type="GO" id="GO:0000271">
    <property type="term" value="P:polysaccharide biosynthetic process"/>
    <property type="evidence" value="ECO:0007669"/>
    <property type="project" value="InterPro"/>
</dbReference>
<proteinExistence type="predicted"/>
<gene>
    <name evidence="1" type="ORF">COO92_01335</name>
</gene>
<reference evidence="1 2" key="1">
    <citation type="submission" date="2017-09" db="EMBL/GenBank/DDBJ databases">
        <title>Biodiversity and function of Thalassospira species in the particle-attached aromatic-hydrocarbon-degrading consortia from the surface seawater of the China South Sea.</title>
        <authorList>
            <person name="Dong C."/>
            <person name="Lai Q."/>
            <person name="Shao Z."/>
        </authorList>
    </citation>
    <scope>NUCLEOTIDE SEQUENCE [LARGE SCALE GENOMIC DNA]</scope>
    <source>
        <strain evidence="1 2">139Z-12</strain>
    </source>
</reference>
<dbReference type="RefSeq" id="WP_101299211.1">
    <property type="nucleotide sequence ID" value="NZ_NXGX01000001.1"/>
</dbReference>
<protein>
    <recommendedName>
        <fullName evidence="3">Capsule biosynthesis protein</fullName>
    </recommendedName>
</protein>
<comment type="caution">
    <text evidence="1">The sequence shown here is derived from an EMBL/GenBank/DDBJ whole genome shotgun (WGS) entry which is preliminary data.</text>
</comment>
<evidence type="ECO:0000313" key="2">
    <source>
        <dbReference type="Proteomes" id="UP000233332"/>
    </source>
</evidence>
<organism evidence="1 2">
    <name type="scientific">Thalassospira lohafexi</name>
    <dbReference type="NCBI Taxonomy" id="744227"/>
    <lineage>
        <taxon>Bacteria</taxon>
        <taxon>Pseudomonadati</taxon>
        <taxon>Pseudomonadota</taxon>
        <taxon>Alphaproteobacteria</taxon>
        <taxon>Rhodospirillales</taxon>
        <taxon>Thalassospiraceae</taxon>
        <taxon>Thalassospira</taxon>
    </lineage>
</organism>
<dbReference type="Proteomes" id="UP000233332">
    <property type="component" value="Unassembled WGS sequence"/>
</dbReference>
<evidence type="ECO:0008006" key="3">
    <source>
        <dbReference type="Google" id="ProtNLM"/>
    </source>
</evidence>
<evidence type="ECO:0000313" key="1">
    <source>
        <dbReference type="EMBL" id="PKR60044.1"/>
    </source>
</evidence>